<organism evidence="2 3">
    <name type="scientific">Cuscuta campestris</name>
    <dbReference type="NCBI Taxonomy" id="132261"/>
    <lineage>
        <taxon>Eukaryota</taxon>
        <taxon>Viridiplantae</taxon>
        <taxon>Streptophyta</taxon>
        <taxon>Embryophyta</taxon>
        <taxon>Tracheophyta</taxon>
        <taxon>Spermatophyta</taxon>
        <taxon>Magnoliopsida</taxon>
        <taxon>eudicotyledons</taxon>
        <taxon>Gunneridae</taxon>
        <taxon>Pentapetalae</taxon>
        <taxon>asterids</taxon>
        <taxon>lamiids</taxon>
        <taxon>Solanales</taxon>
        <taxon>Convolvulaceae</taxon>
        <taxon>Cuscuteae</taxon>
        <taxon>Cuscuta</taxon>
        <taxon>Cuscuta subgen. Grammica</taxon>
        <taxon>Cuscuta sect. Cleistogrammica</taxon>
    </lineage>
</organism>
<keyword evidence="1" id="KW-1133">Transmembrane helix</keyword>
<feature type="transmembrane region" description="Helical" evidence="1">
    <location>
        <begin position="67"/>
        <end position="88"/>
    </location>
</feature>
<evidence type="ECO:0000313" key="3">
    <source>
        <dbReference type="Proteomes" id="UP000595140"/>
    </source>
</evidence>
<keyword evidence="1" id="KW-0472">Membrane</keyword>
<dbReference type="Proteomes" id="UP000595140">
    <property type="component" value="Unassembled WGS sequence"/>
</dbReference>
<gene>
    <name evidence="2" type="ORF">CCAM_LOCUS23361</name>
</gene>
<keyword evidence="3" id="KW-1185">Reference proteome</keyword>
<reference evidence="2 3" key="1">
    <citation type="submission" date="2018-04" db="EMBL/GenBank/DDBJ databases">
        <authorList>
            <person name="Vogel A."/>
        </authorList>
    </citation>
    <scope>NUCLEOTIDE SEQUENCE [LARGE SCALE GENOMIC DNA]</scope>
</reference>
<evidence type="ECO:0000256" key="1">
    <source>
        <dbReference type="SAM" id="Phobius"/>
    </source>
</evidence>
<sequence>MRPPVLGVASLRGQRWTFDELLPFLAHALEPEKQAGGEVEENFLVNVGGKIFGWDLAFGFAYVYGSWFWVLDLVLVMLFGAGFWVWFIQATEKPDRWMAALPDQSKEAGFPIGAGSTCWAGPGTSVAAAKAFDRSGSGSQVQLHCGALCAAVQRKAGLGSRGWQDNRIRDLCANLGVTLTSSPFGGQTSINISETSASKTLFQADVETLFRTVDETQNTTTKSTSIVQADVKANTPLNFKTILQSPLNSNRLQSIGLSPEVEPLHPIRESTTWPSRAINDKQTIGEVTQVKPFFSLRDMKAMNLKAGQLVEH</sequence>
<name>A0A484LYW2_9ASTE</name>
<accession>A0A484LYW2</accession>
<dbReference type="AlphaFoldDB" id="A0A484LYW2"/>
<proteinExistence type="predicted"/>
<evidence type="ECO:0000313" key="2">
    <source>
        <dbReference type="EMBL" id="VFQ81585.1"/>
    </source>
</evidence>
<dbReference type="EMBL" id="OOIL02002240">
    <property type="protein sequence ID" value="VFQ81585.1"/>
    <property type="molecule type" value="Genomic_DNA"/>
</dbReference>
<protein>
    <submittedName>
        <fullName evidence="2">Uncharacterized protein</fullName>
    </submittedName>
</protein>
<keyword evidence="1" id="KW-0812">Transmembrane</keyword>